<keyword evidence="4" id="KW-0812">Transmembrane</keyword>
<feature type="region of interest" description="Disordered" evidence="3">
    <location>
        <begin position="571"/>
        <end position="630"/>
    </location>
</feature>
<feature type="region of interest" description="Disordered" evidence="3">
    <location>
        <begin position="521"/>
        <end position="545"/>
    </location>
</feature>
<feature type="region of interest" description="Disordered" evidence="3">
    <location>
        <begin position="412"/>
        <end position="509"/>
    </location>
</feature>
<keyword evidence="4" id="KW-0472">Membrane</keyword>
<protein>
    <recommendedName>
        <fullName evidence="8">Galactose oxidase</fullName>
    </recommendedName>
</protein>
<gene>
    <name evidence="6" type="ORF">KI688_005737</name>
</gene>
<feature type="transmembrane region" description="Helical" evidence="4">
    <location>
        <begin position="369"/>
        <end position="388"/>
    </location>
</feature>
<feature type="signal peptide" evidence="5">
    <location>
        <begin position="1"/>
        <end position="34"/>
    </location>
</feature>
<evidence type="ECO:0000256" key="5">
    <source>
        <dbReference type="SAM" id="SignalP"/>
    </source>
</evidence>
<keyword evidence="7" id="KW-1185">Reference proteome</keyword>
<evidence type="ECO:0000256" key="2">
    <source>
        <dbReference type="ARBA" id="ARBA00023004"/>
    </source>
</evidence>
<sequence>MHASHQHYHPSSHRIGIITSLCLSLLVLSSTVSALPPAPVSSMAYTTIDENTLYIQGGIDPSDTNKTSSARKSKQFFSLDLTRPTTWNTISTTLPWTQLNADGDSGPAAFGHFLSFAPRGRNISVWDPSGTNSSIMGYSLDAKKWIKIGDRPMELTTQPGLQAVSHPTSGLVYIPSGRNNADGDMLIYDLLTTITTWAPMPPRESSNALQWYGYSFVWSSYRNSFLIFGGGGDVGSYFYEFNVSDNDWTGLMILFGGQTSHGTTPGELYTLDMESMTWNLTQTVPSSQSRHSMACSVSGDNFIIWGGQSSAGAIMSGTPLIYNINTNQWTTQFVRGTSFTPTGSLTARNTEAARGGSGYETTTSSSVNVGGAIVGSVVVVAFVGFLFYRRKKRQRALRNGGQFLQMPGSDVSLTHIISPPPLPGSGSSGQGNITELNRGRQRLHGSHSNSQPIALTGHQANGNNNYPSNNYNHNNSSSYNANSIDSSYNTHAHSTDNNLNSPPLPLQPISTKEEMIGSIPVHTFNSDNHDNHINNNESSSSDSGGYAIHDQQVEELQHQLAARKEKLVRRNSGLRPQYHPPPPPVVSGGSGGFTAPKDVARSPQGAGNPVVQGSSSNGKSTTGGTSNEELQRQVQALQAELSRIQAIIGS</sequence>
<proteinExistence type="predicted"/>
<dbReference type="PANTHER" id="PTHR47435">
    <property type="entry name" value="KELCH REPEAT PROTEIN (AFU_ORTHOLOGUE AFUA_5G12780)"/>
    <property type="match status" value="1"/>
</dbReference>
<dbReference type="Proteomes" id="UP000707451">
    <property type="component" value="Unassembled WGS sequence"/>
</dbReference>
<keyword evidence="5" id="KW-0732">Signal</keyword>
<keyword evidence="2" id="KW-0408">Iron</keyword>
<keyword evidence="4" id="KW-1133">Transmembrane helix</keyword>
<feature type="compositionally biased region" description="Low complexity" evidence="3">
    <location>
        <begin position="461"/>
        <end position="489"/>
    </location>
</feature>
<evidence type="ECO:0000256" key="4">
    <source>
        <dbReference type="SAM" id="Phobius"/>
    </source>
</evidence>
<evidence type="ECO:0000256" key="1">
    <source>
        <dbReference type="ARBA" id="ARBA00022737"/>
    </source>
</evidence>
<dbReference type="SUPFAM" id="SSF50965">
    <property type="entry name" value="Galactose oxidase, central domain"/>
    <property type="match status" value="1"/>
</dbReference>
<organism evidence="6 7">
    <name type="scientific">Linnemannia hyalina</name>
    <dbReference type="NCBI Taxonomy" id="64524"/>
    <lineage>
        <taxon>Eukaryota</taxon>
        <taxon>Fungi</taxon>
        <taxon>Fungi incertae sedis</taxon>
        <taxon>Mucoromycota</taxon>
        <taxon>Mortierellomycotina</taxon>
        <taxon>Mortierellomycetes</taxon>
        <taxon>Mortierellales</taxon>
        <taxon>Mortierellaceae</taxon>
        <taxon>Linnemannia</taxon>
    </lineage>
</organism>
<keyword evidence="1" id="KW-0677">Repeat</keyword>
<evidence type="ECO:0000313" key="7">
    <source>
        <dbReference type="Proteomes" id="UP000707451"/>
    </source>
</evidence>
<evidence type="ECO:0000313" key="6">
    <source>
        <dbReference type="EMBL" id="KAG9071525.1"/>
    </source>
</evidence>
<reference evidence="6" key="1">
    <citation type="submission" date="2021-06" db="EMBL/GenBank/DDBJ databases">
        <title>Genome Sequence of Mortierella hyaline Strain SCG-10, a Cold-Adapted, Nitrate-Reducing Fungus Isolated from Soil in Minnesota, USA.</title>
        <authorList>
            <person name="Aldossari N."/>
        </authorList>
    </citation>
    <scope>NUCLEOTIDE SEQUENCE</scope>
    <source>
        <strain evidence="6">SCG-10</strain>
    </source>
</reference>
<name>A0A9P7Y238_9FUNG</name>
<feature type="chain" id="PRO_5040348132" description="Galactose oxidase" evidence="5">
    <location>
        <begin position="35"/>
        <end position="650"/>
    </location>
</feature>
<dbReference type="OrthoDB" id="2439233at2759"/>
<feature type="compositionally biased region" description="Low complexity" evidence="3">
    <location>
        <begin position="613"/>
        <end position="627"/>
    </location>
</feature>
<evidence type="ECO:0000256" key="3">
    <source>
        <dbReference type="SAM" id="MobiDB-lite"/>
    </source>
</evidence>
<evidence type="ECO:0008006" key="8">
    <source>
        <dbReference type="Google" id="ProtNLM"/>
    </source>
</evidence>
<dbReference type="PANTHER" id="PTHR47435:SF4">
    <property type="entry name" value="KELCH REPEAT PROTEIN (AFU_ORTHOLOGUE AFUA_5G12780)"/>
    <property type="match status" value="1"/>
</dbReference>
<dbReference type="InterPro" id="IPR015915">
    <property type="entry name" value="Kelch-typ_b-propeller"/>
</dbReference>
<dbReference type="InterPro" id="IPR011043">
    <property type="entry name" value="Gal_Oxase/kelch_b-propeller"/>
</dbReference>
<feature type="compositionally biased region" description="Low complexity" evidence="3">
    <location>
        <begin position="533"/>
        <end position="543"/>
    </location>
</feature>
<dbReference type="GO" id="GO:0019760">
    <property type="term" value="P:glucosinolate metabolic process"/>
    <property type="evidence" value="ECO:0007669"/>
    <property type="project" value="UniProtKB-ARBA"/>
</dbReference>
<dbReference type="AlphaFoldDB" id="A0A9P7Y238"/>
<comment type="caution">
    <text evidence="6">The sequence shown here is derived from an EMBL/GenBank/DDBJ whole genome shotgun (WGS) entry which is preliminary data.</text>
</comment>
<dbReference type="EMBL" id="JAHRHY010000002">
    <property type="protein sequence ID" value="KAG9071525.1"/>
    <property type="molecule type" value="Genomic_DNA"/>
</dbReference>
<accession>A0A9P7Y238</accession>
<dbReference type="Gene3D" id="2.120.10.80">
    <property type="entry name" value="Kelch-type beta propeller"/>
    <property type="match status" value="2"/>
</dbReference>